<dbReference type="InterPro" id="IPR036291">
    <property type="entry name" value="NAD(P)-bd_dom_sf"/>
</dbReference>
<dbReference type="Proteomes" id="UP001198242">
    <property type="component" value="Unassembled WGS sequence"/>
</dbReference>
<evidence type="ECO:0000259" key="2">
    <source>
        <dbReference type="PROSITE" id="PS51202"/>
    </source>
</evidence>
<evidence type="ECO:0000313" key="4">
    <source>
        <dbReference type="Proteomes" id="UP001198242"/>
    </source>
</evidence>
<dbReference type="PANTHER" id="PTHR43833">
    <property type="entry name" value="POTASSIUM CHANNEL PROTEIN 2-RELATED-RELATED"/>
    <property type="match status" value="1"/>
</dbReference>
<name>A0AAE3J8S7_9FIRM</name>
<sequence>MKTFTVIGLGRFGTSVATQLFNMGYEVLAIDKNMDKINAIANLVTRAACTDAKDESLLKQLGVKNSDCAIVCIGGDDITDSVLTTLALKDMGVKQVVCKAKDNMHKTVLKKVGADNVIIPEQEAGVKAAIELVSDRLFDIIELSDEYSIVDAVVPNTWIGKSIMELSVRKKYNVNIVAIKSNNGGKVNISPEPEYKFKDTDIVVLVGDTESINRLESI</sequence>
<dbReference type="SUPFAM" id="SSF51735">
    <property type="entry name" value="NAD(P)-binding Rossmann-fold domains"/>
    <property type="match status" value="1"/>
</dbReference>
<evidence type="ECO:0000259" key="1">
    <source>
        <dbReference type="PROSITE" id="PS51201"/>
    </source>
</evidence>
<protein>
    <submittedName>
        <fullName evidence="3">TrkA family potassium uptake protein</fullName>
    </submittedName>
</protein>
<gene>
    <name evidence="3" type="ORF">LKE05_04750</name>
</gene>
<dbReference type="PROSITE" id="PS51201">
    <property type="entry name" value="RCK_N"/>
    <property type="match status" value="1"/>
</dbReference>
<dbReference type="InterPro" id="IPR003148">
    <property type="entry name" value="RCK_N"/>
</dbReference>
<dbReference type="Gene3D" id="3.40.50.720">
    <property type="entry name" value="NAD(P)-binding Rossmann-like Domain"/>
    <property type="match status" value="1"/>
</dbReference>
<dbReference type="EMBL" id="JAJEQM010000005">
    <property type="protein sequence ID" value="MCC2210098.1"/>
    <property type="molecule type" value="Genomic_DNA"/>
</dbReference>
<proteinExistence type="predicted"/>
<dbReference type="GO" id="GO:0008324">
    <property type="term" value="F:monoatomic cation transmembrane transporter activity"/>
    <property type="evidence" value="ECO:0007669"/>
    <property type="project" value="InterPro"/>
</dbReference>
<reference evidence="3 4" key="1">
    <citation type="submission" date="2021-10" db="EMBL/GenBank/DDBJ databases">
        <title>Anaerobic single-cell dispensing facilitates the cultivation of human gut bacteria.</title>
        <authorList>
            <person name="Afrizal A."/>
        </authorList>
    </citation>
    <scope>NUCLEOTIDE SEQUENCE [LARGE SCALE GENOMIC DNA]</scope>
    <source>
        <strain evidence="3 4">CLA-AA-H232</strain>
    </source>
</reference>
<dbReference type="Pfam" id="PF02254">
    <property type="entry name" value="TrkA_N"/>
    <property type="match status" value="1"/>
</dbReference>
<feature type="domain" description="RCK N-terminal" evidence="1">
    <location>
        <begin position="1"/>
        <end position="119"/>
    </location>
</feature>
<dbReference type="InterPro" id="IPR006037">
    <property type="entry name" value="RCK_C"/>
</dbReference>
<keyword evidence="4" id="KW-1185">Reference proteome</keyword>
<organism evidence="3 4">
    <name type="scientific">Hominilimicola fabiformis</name>
    <dbReference type="NCBI Taxonomy" id="2885356"/>
    <lineage>
        <taxon>Bacteria</taxon>
        <taxon>Bacillati</taxon>
        <taxon>Bacillota</taxon>
        <taxon>Clostridia</taxon>
        <taxon>Eubacteriales</taxon>
        <taxon>Oscillospiraceae</taxon>
        <taxon>Hominilimicola</taxon>
    </lineage>
</organism>
<dbReference type="GO" id="GO:0006813">
    <property type="term" value="P:potassium ion transport"/>
    <property type="evidence" value="ECO:0007669"/>
    <property type="project" value="InterPro"/>
</dbReference>
<evidence type="ECO:0000313" key="3">
    <source>
        <dbReference type="EMBL" id="MCC2210098.1"/>
    </source>
</evidence>
<dbReference type="PROSITE" id="PS51202">
    <property type="entry name" value="RCK_C"/>
    <property type="match status" value="1"/>
</dbReference>
<dbReference type="RefSeq" id="WP_022230767.1">
    <property type="nucleotide sequence ID" value="NZ_JAJEQM010000005.1"/>
</dbReference>
<dbReference type="AlphaFoldDB" id="A0AAE3J8S7"/>
<feature type="domain" description="RCK C-terminal" evidence="2">
    <location>
        <begin position="135"/>
        <end position="218"/>
    </location>
</feature>
<accession>A0AAE3J8S7</accession>
<dbReference type="SUPFAM" id="SSF116726">
    <property type="entry name" value="TrkA C-terminal domain-like"/>
    <property type="match status" value="1"/>
</dbReference>
<dbReference type="PANTHER" id="PTHR43833:SF7">
    <property type="entry name" value="KTR SYSTEM POTASSIUM UPTAKE PROTEIN C"/>
    <property type="match status" value="1"/>
</dbReference>
<dbReference type="InterPro" id="IPR036721">
    <property type="entry name" value="RCK_C_sf"/>
</dbReference>
<dbReference type="Gene3D" id="3.30.70.1450">
    <property type="entry name" value="Regulator of K+ conductance, C-terminal domain"/>
    <property type="match status" value="1"/>
</dbReference>
<comment type="caution">
    <text evidence="3">The sequence shown here is derived from an EMBL/GenBank/DDBJ whole genome shotgun (WGS) entry which is preliminary data.</text>
</comment>
<dbReference type="InterPro" id="IPR050721">
    <property type="entry name" value="Trk_Ktr_HKT_K-transport"/>
</dbReference>
<dbReference type="Pfam" id="PF02080">
    <property type="entry name" value="TrkA_C"/>
    <property type="match status" value="1"/>
</dbReference>